<gene>
    <name evidence="2" type="ORF">PHYSODRAFT_295717</name>
</gene>
<accession>G4YY74</accession>
<keyword evidence="3" id="KW-1185">Reference proteome</keyword>
<dbReference type="GeneID" id="20641291"/>
<dbReference type="RefSeq" id="XP_009518513.1">
    <property type="nucleotide sequence ID" value="XM_009520218.1"/>
</dbReference>
<evidence type="ECO:0000313" key="2">
    <source>
        <dbReference type="EMBL" id="EGZ23225.1"/>
    </source>
</evidence>
<dbReference type="SMR" id="G4YY74"/>
<evidence type="ECO:0000256" key="1">
    <source>
        <dbReference type="SAM" id="MobiDB-lite"/>
    </source>
</evidence>
<proteinExistence type="predicted"/>
<dbReference type="EMBL" id="JH159152">
    <property type="protein sequence ID" value="EGZ23225.1"/>
    <property type="molecule type" value="Genomic_DNA"/>
</dbReference>
<dbReference type="InParanoid" id="G4YY74"/>
<evidence type="ECO:0000313" key="3">
    <source>
        <dbReference type="Proteomes" id="UP000002640"/>
    </source>
</evidence>
<reference evidence="2 3" key="1">
    <citation type="journal article" date="2006" name="Science">
        <title>Phytophthora genome sequences uncover evolutionary origins and mechanisms of pathogenesis.</title>
        <authorList>
            <person name="Tyler B.M."/>
            <person name="Tripathy S."/>
            <person name="Zhang X."/>
            <person name="Dehal P."/>
            <person name="Jiang R.H."/>
            <person name="Aerts A."/>
            <person name="Arredondo F.D."/>
            <person name="Baxter L."/>
            <person name="Bensasson D."/>
            <person name="Beynon J.L."/>
            <person name="Chapman J."/>
            <person name="Damasceno C.M."/>
            <person name="Dorrance A.E."/>
            <person name="Dou D."/>
            <person name="Dickerman A.W."/>
            <person name="Dubchak I.L."/>
            <person name="Garbelotto M."/>
            <person name="Gijzen M."/>
            <person name="Gordon S.G."/>
            <person name="Govers F."/>
            <person name="Grunwald N.J."/>
            <person name="Huang W."/>
            <person name="Ivors K.L."/>
            <person name="Jones R.W."/>
            <person name="Kamoun S."/>
            <person name="Krampis K."/>
            <person name="Lamour K.H."/>
            <person name="Lee M.K."/>
            <person name="McDonald W.H."/>
            <person name="Medina M."/>
            <person name="Meijer H.J."/>
            <person name="Nordberg E.K."/>
            <person name="Maclean D.J."/>
            <person name="Ospina-Giraldo M.D."/>
            <person name="Morris P.F."/>
            <person name="Phuntumart V."/>
            <person name="Putnam N.H."/>
            <person name="Rash S."/>
            <person name="Rose J.K."/>
            <person name="Sakihama Y."/>
            <person name="Salamov A.A."/>
            <person name="Savidor A."/>
            <person name="Scheuring C.F."/>
            <person name="Smith B.M."/>
            <person name="Sobral B.W."/>
            <person name="Terry A."/>
            <person name="Torto-Alalibo T.A."/>
            <person name="Win J."/>
            <person name="Xu Z."/>
            <person name="Zhang H."/>
            <person name="Grigoriev I.V."/>
            <person name="Rokhsar D.S."/>
            <person name="Boore J.L."/>
        </authorList>
    </citation>
    <scope>NUCLEOTIDE SEQUENCE [LARGE SCALE GENOMIC DNA]</scope>
    <source>
        <strain evidence="2 3">P6497</strain>
    </source>
</reference>
<feature type="region of interest" description="Disordered" evidence="1">
    <location>
        <begin position="17"/>
        <end position="118"/>
    </location>
</feature>
<name>G4YY74_PHYSP</name>
<dbReference type="KEGG" id="psoj:PHYSODRAFT_295717"/>
<protein>
    <submittedName>
        <fullName evidence="2">Uncharacterized protein</fullName>
    </submittedName>
</protein>
<sequence>MARTKRKRTRAEIEQAWRDYQLANGPPSEREEPAAKQRRRSRISSHKTRLNRELAALEDGGSRLESVAPRTTNEQSVRAYNAAQQRARRAGLPQVTRDAERERHSIRQRVARASLSED</sequence>
<feature type="compositionally biased region" description="Basic residues" evidence="1">
    <location>
        <begin position="36"/>
        <end position="49"/>
    </location>
</feature>
<dbReference type="AlphaFoldDB" id="G4YY74"/>
<dbReference type="Proteomes" id="UP000002640">
    <property type="component" value="Unassembled WGS sequence"/>
</dbReference>
<organism evidence="2 3">
    <name type="scientific">Phytophthora sojae (strain P6497)</name>
    <name type="common">Soybean stem and root rot agent</name>
    <name type="synonym">Phytophthora megasperma f. sp. glycines</name>
    <dbReference type="NCBI Taxonomy" id="1094619"/>
    <lineage>
        <taxon>Eukaryota</taxon>
        <taxon>Sar</taxon>
        <taxon>Stramenopiles</taxon>
        <taxon>Oomycota</taxon>
        <taxon>Peronosporomycetes</taxon>
        <taxon>Peronosporales</taxon>
        <taxon>Peronosporaceae</taxon>
        <taxon>Phytophthora</taxon>
    </lineage>
</organism>